<dbReference type="PRINTS" id="PR00419">
    <property type="entry name" value="ADXRDTASE"/>
</dbReference>
<dbReference type="PANTHER" id="PTHR23023">
    <property type="entry name" value="DIMETHYLANILINE MONOOXYGENASE"/>
    <property type="match status" value="1"/>
</dbReference>
<feature type="domain" description="DUF6314" evidence="5">
    <location>
        <begin position="601"/>
        <end position="756"/>
    </location>
</feature>
<dbReference type="InterPro" id="IPR045632">
    <property type="entry name" value="DUF6314"/>
</dbReference>
<dbReference type="Gene3D" id="3.50.50.60">
    <property type="entry name" value="FAD/NAD(P)-binding domain"/>
    <property type="match status" value="1"/>
</dbReference>
<dbReference type="SUPFAM" id="SSF51905">
    <property type="entry name" value="FAD/NAD(P)-binding domain"/>
    <property type="match status" value="1"/>
</dbReference>
<keyword evidence="1" id="KW-0285">Flavoprotein</keyword>
<dbReference type="GO" id="GO:0016491">
    <property type="term" value="F:oxidoreductase activity"/>
    <property type="evidence" value="ECO:0007669"/>
    <property type="project" value="UniProtKB-KW"/>
</dbReference>
<keyword evidence="3" id="KW-0560">Oxidoreductase</keyword>
<keyword evidence="2" id="KW-0274">FAD</keyword>
<reference evidence="6" key="1">
    <citation type="submission" date="2019-04" db="EMBL/GenBank/DDBJ databases">
        <title>Sequencing of skin fungus with MAO and IRED activity.</title>
        <authorList>
            <person name="Marsaioli A.J."/>
            <person name="Bonatto J.M.C."/>
            <person name="Reis Junior O."/>
        </authorList>
    </citation>
    <scope>NUCLEOTIDE SEQUENCE</scope>
    <source>
        <strain evidence="6">30M1</strain>
    </source>
</reference>
<dbReference type="EMBL" id="SWKU01000006">
    <property type="protein sequence ID" value="KAF3005974.1"/>
    <property type="molecule type" value="Genomic_DNA"/>
</dbReference>
<keyword evidence="7" id="KW-1185">Reference proteome</keyword>
<organism evidence="6 7">
    <name type="scientific">Curvularia kusanoi</name>
    <name type="common">Cochliobolus kusanoi</name>
    <dbReference type="NCBI Taxonomy" id="90978"/>
    <lineage>
        <taxon>Eukaryota</taxon>
        <taxon>Fungi</taxon>
        <taxon>Dikarya</taxon>
        <taxon>Ascomycota</taxon>
        <taxon>Pezizomycotina</taxon>
        <taxon>Dothideomycetes</taxon>
        <taxon>Pleosporomycetidae</taxon>
        <taxon>Pleosporales</taxon>
        <taxon>Pleosporineae</taxon>
        <taxon>Pleosporaceae</taxon>
        <taxon>Curvularia</taxon>
    </lineage>
</organism>
<dbReference type="AlphaFoldDB" id="A0A9P4TJ92"/>
<sequence>MPGKKSVCVVGAGPAGLVAAKTFLQHGGYSVTVFEAADHVGGMWRARSGDYGDKCSPEMRTNLSRFTVAFSDLSWSSVDLSNPSSSGPSPALPMFPKAWQVGCYLEKYAEKFGVKGIILFNHRVINAELLEDKKTWKVRTRDSTTQQEETQIFDYLVIASGFFQQPGRIFSQTPDNNDLGNIQHSAEFRNLLSLSQRSGKIAVIGGGISGSEAAAQAAFQISNLKTSPGESKPVHADSTVYHIVNRPFYCLPRYLPQNPYKGSTHDANLAPTFLPIDLVLYNLSRRGEGEISASITTVSPDKASKGHEFMRSVIGGDQQEYDNSALVHSPAQTQFPAYCGITDSYLEFVRSGLIVPVQGWAEKLEQMDSSGSFEISLQHKEPWSEDAGVRSQCPETWTISTDKRQTTNKLSDIVGIVEATGYNAGLDYLHGTPKGLLRPDTSCPRIPFLLTRGSVLSDLPTLGFVGFYEGPYWGVMETQAHFIAKTWAESPTSTTDSTTSSLLQLETTERMRHEMKAERKLQIPQFWMSDYVGLVEEIAREASMNRTDAVFGGQKGPIFPSRYRSNNTAEDADTVVQEVAGLIEASEKDAKFVAAAVFRAMQGTWLLRRNIASRNTTPGGVLTGAAHFHPRIPTNPAYAAEYLYIEEGTFKMDTGLSFPATRRYVYRYDEATDKITAWFADEDGKSTGAFFNAWDFYRPADDSHGWMAKGSHWCDPDTYKSGCEFKFRGASLDTFCITYEVAGPNKDYSHESWYERPRSEEA</sequence>
<evidence type="ECO:0000313" key="7">
    <source>
        <dbReference type="Proteomes" id="UP000801428"/>
    </source>
</evidence>
<accession>A0A9P4TJ92</accession>
<dbReference type="InterPro" id="IPR036188">
    <property type="entry name" value="FAD/NAD-bd_sf"/>
</dbReference>
<dbReference type="Pfam" id="PF19834">
    <property type="entry name" value="DUF6314"/>
    <property type="match status" value="1"/>
</dbReference>
<evidence type="ECO:0000259" key="4">
    <source>
        <dbReference type="Pfam" id="PF07992"/>
    </source>
</evidence>
<comment type="caution">
    <text evidence="6">The sequence shown here is derived from an EMBL/GenBank/DDBJ whole genome shotgun (WGS) entry which is preliminary data.</text>
</comment>
<gene>
    <name evidence="6" type="ORF">E8E13_010348</name>
</gene>
<evidence type="ECO:0000313" key="6">
    <source>
        <dbReference type="EMBL" id="KAF3005974.1"/>
    </source>
</evidence>
<dbReference type="InterPro" id="IPR050346">
    <property type="entry name" value="FMO-like"/>
</dbReference>
<dbReference type="InterPro" id="IPR023753">
    <property type="entry name" value="FAD/NAD-binding_dom"/>
</dbReference>
<evidence type="ECO:0000256" key="1">
    <source>
        <dbReference type="ARBA" id="ARBA00022630"/>
    </source>
</evidence>
<evidence type="ECO:0008006" key="8">
    <source>
        <dbReference type="Google" id="ProtNLM"/>
    </source>
</evidence>
<evidence type="ECO:0000259" key="5">
    <source>
        <dbReference type="Pfam" id="PF19834"/>
    </source>
</evidence>
<evidence type="ECO:0000256" key="2">
    <source>
        <dbReference type="ARBA" id="ARBA00022827"/>
    </source>
</evidence>
<feature type="domain" description="FAD/NAD(P)-binding" evidence="4">
    <location>
        <begin position="6"/>
        <end position="218"/>
    </location>
</feature>
<protein>
    <recommendedName>
        <fullName evidence="8">FAD/NAD(P)-binding domain-containing protein</fullName>
    </recommendedName>
</protein>
<evidence type="ECO:0000256" key="3">
    <source>
        <dbReference type="ARBA" id="ARBA00023002"/>
    </source>
</evidence>
<dbReference type="OrthoDB" id="66881at2759"/>
<proteinExistence type="predicted"/>
<dbReference type="Pfam" id="PF07992">
    <property type="entry name" value="Pyr_redox_2"/>
    <property type="match status" value="1"/>
</dbReference>
<name>A0A9P4TJ92_CURKU</name>
<dbReference type="Proteomes" id="UP000801428">
    <property type="component" value="Unassembled WGS sequence"/>
</dbReference>